<organism evidence="7 8">
    <name type="scientific">Candidatus Gallionella acididurans</name>
    <dbReference type="NCBI Taxonomy" id="1796491"/>
    <lineage>
        <taxon>Bacteria</taxon>
        <taxon>Pseudomonadati</taxon>
        <taxon>Pseudomonadota</taxon>
        <taxon>Betaproteobacteria</taxon>
        <taxon>Nitrosomonadales</taxon>
        <taxon>Gallionellaceae</taxon>
        <taxon>Gallionella</taxon>
    </lineage>
</organism>
<comment type="function">
    <text evidence="4">Together with LptE, is involved in the assembly of lipopolysaccharide (LPS) at the surface of the outer membrane.</text>
</comment>
<gene>
    <name evidence="4" type="primary">lptD</name>
    <name evidence="7" type="ORF">AWT59_0760</name>
</gene>
<evidence type="ECO:0000259" key="5">
    <source>
        <dbReference type="Pfam" id="PF03968"/>
    </source>
</evidence>
<reference evidence="7 8" key="1">
    <citation type="submission" date="2016-02" db="EMBL/GenBank/DDBJ databases">
        <authorList>
            <person name="Wen L."/>
            <person name="He K."/>
            <person name="Yang H."/>
        </authorList>
    </citation>
    <scope>NUCLEOTIDE SEQUENCE [LARGE SCALE GENOMIC DNA]</scope>
    <source>
        <strain evidence="7">ShG14-8</strain>
    </source>
</reference>
<dbReference type="InterPro" id="IPR007543">
    <property type="entry name" value="LptD_C"/>
</dbReference>
<protein>
    <recommendedName>
        <fullName evidence="4">LPS-assembly protein LptD</fullName>
    </recommendedName>
</protein>
<comment type="subcellular location">
    <subcellularLocation>
        <location evidence="4">Cell outer membrane</location>
    </subcellularLocation>
</comment>
<dbReference type="GO" id="GO:0043165">
    <property type="term" value="P:Gram-negative-bacterium-type cell outer membrane assembly"/>
    <property type="evidence" value="ECO:0007669"/>
    <property type="project" value="UniProtKB-UniRule"/>
</dbReference>
<dbReference type="InterPro" id="IPR020889">
    <property type="entry name" value="LipoPS_assembly_LptD"/>
</dbReference>
<evidence type="ECO:0000313" key="7">
    <source>
        <dbReference type="EMBL" id="KXS33093.1"/>
    </source>
</evidence>
<evidence type="ECO:0000256" key="1">
    <source>
        <dbReference type="ARBA" id="ARBA00022729"/>
    </source>
</evidence>
<dbReference type="InterPro" id="IPR005653">
    <property type="entry name" value="OstA-like_N"/>
</dbReference>
<dbReference type="PATRIC" id="fig|1796491.3.peg.827"/>
<feature type="chain" id="PRO_5008999599" description="LPS-assembly protein LptD" evidence="4">
    <location>
        <begin position="23"/>
        <end position="768"/>
    </location>
</feature>
<evidence type="ECO:0000256" key="4">
    <source>
        <dbReference type="HAMAP-Rule" id="MF_01411"/>
    </source>
</evidence>
<name>A0A139BW03_9PROT</name>
<dbReference type="PANTHER" id="PTHR30189:SF1">
    <property type="entry name" value="LPS-ASSEMBLY PROTEIN LPTD"/>
    <property type="match status" value="1"/>
</dbReference>
<evidence type="ECO:0000256" key="2">
    <source>
        <dbReference type="ARBA" id="ARBA00023136"/>
    </source>
</evidence>
<evidence type="ECO:0000259" key="6">
    <source>
        <dbReference type="Pfam" id="PF04453"/>
    </source>
</evidence>
<keyword evidence="3 4" id="KW-0998">Cell outer membrane</keyword>
<dbReference type="Pfam" id="PF03968">
    <property type="entry name" value="LptD_N"/>
    <property type="match status" value="1"/>
</dbReference>
<dbReference type="Pfam" id="PF04453">
    <property type="entry name" value="LptD"/>
    <property type="match status" value="1"/>
</dbReference>
<comment type="caution">
    <text evidence="7">The sequence shown here is derived from an EMBL/GenBank/DDBJ whole genome shotgun (WGS) entry which is preliminary data.</text>
</comment>
<dbReference type="GO" id="GO:1990351">
    <property type="term" value="C:transporter complex"/>
    <property type="evidence" value="ECO:0007669"/>
    <property type="project" value="TreeGrafter"/>
</dbReference>
<keyword evidence="1 4" id="KW-0732">Signal</keyword>
<dbReference type="GO" id="GO:0015920">
    <property type="term" value="P:lipopolysaccharide transport"/>
    <property type="evidence" value="ECO:0007669"/>
    <property type="project" value="InterPro"/>
</dbReference>
<comment type="subunit">
    <text evidence="4">Component of the lipopolysaccharide transport and assembly complex. Interacts with LptE and LptA.</text>
</comment>
<feature type="domain" description="Organic solvent tolerance-like N-terminal" evidence="5">
    <location>
        <begin position="49"/>
        <end position="180"/>
    </location>
</feature>
<comment type="caution">
    <text evidence="4">Lacks conserved residue(s) required for the propagation of feature annotation.</text>
</comment>
<keyword evidence="2 4" id="KW-0472">Membrane</keyword>
<dbReference type="HAMAP" id="MF_01411">
    <property type="entry name" value="LPS_assembly_LptD"/>
    <property type="match status" value="1"/>
</dbReference>
<dbReference type="Proteomes" id="UP000070578">
    <property type="component" value="Unassembled WGS sequence"/>
</dbReference>
<sequence precursor="true">MRVRHKSLAIFLLGFFAHQACAGEDSLGLRMDRTPLTATGIDPGAPAVIEADNLAGQKEGQIKATGNVTLRQGSQSVRADQLLYQQNTHQVDAQGSVVLIQEGSILSGPRLQFNMDSGAGTMDQPQYSLKDNGGRGTAGIVRIQDKQHYTMDNATYTTCPAGDQDWYLDVGTLAINRETQIGTAHSAVLDFKGVPILYSPWMNFALNNQRKSGFLSPIYGTTVTGGPELTVPYYLNIAPNLDATIAPRYLLKRGLMLNDEFRYMGVGYSGMLNADVLPNDAITHTSRSRFAWQDNQTLGKDLSGYVNYTHVSDSAYFIDLGNTIADTSQVDLLQEVGLNYNPGDWTSTLRVQHYQTLQNLYAPIIQPYTLSPQLTIGTEQIHSGADIVLASEYIDFTHPTAVNGSRLVLNPSVSYPLISNSPFYLTPKVSLSAAYYALGANNVANLPNAARVLPLFSLDSGVAFDRETNMFGGGYQQTLEPRAYYVYVPYRDQSMLPNFDSDLADFNFTQIFTENRFSGSDRIGDANQITLATTSRLVEQNTGMERLKLMLGERISFITPRVTLPALPATTLATATGTTTTNTTTNVTTTTTPSYIPATTIGRSDILLAASGQVSRAASVDSELQYDPTQSQAQLYNVATHYNPEAGKVLNLGYRFDRNTVRQVDFSTQWPVFNRWHMLGRWNYSIQDRQILNAIAGLEYTQSCWTLRIVAQRFAIATLQTNTTFFVQLDLSDVIKVGSDPMDVLKQGITGYTNLNNQPVNKPAQGIQ</sequence>
<dbReference type="GO" id="GO:0009279">
    <property type="term" value="C:cell outer membrane"/>
    <property type="evidence" value="ECO:0007669"/>
    <property type="project" value="UniProtKB-SubCell"/>
</dbReference>
<proteinExistence type="inferred from homology"/>
<evidence type="ECO:0000313" key="8">
    <source>
        <dbReference type="Proteomes" id="UP000070578"/>
    </source>
</evidence>
<dbReference type="InterPro" id="IPR050218">
    <property type="entry name" value="LptD"/>
</dbReference>
<comment type="similarity">
    <text evidence="4">Belongs to the LptD family.</text>
</comment>
<evidence type="ECO:0000256" key="3">
    <source>
        <dbReference type="ARBA" id="ARBA00023237"/>
    </source>
</evidence>
<accession>A0A139BW03</accession>
<feature type="domain" description="LptD C-terminal" evidence="6">
    <location>
        <begin position="286"/>
        <end position="676"/>
    </location>
</feature>
<dbReference type="PANTHER" id="PTHR30189">
    <property type="entry name" value="LPS-ASSEMBLY PROTEIN"/>
    <property type="match status" value="1"/>
</dbReference>
<dbReference type="AlphaFoldDB" id="A0A139BW03"/>
<dbReference type="EMBL" id="LSLI01000011">
    <property type="protein sequence ID" value="KXS33093.1"/>
    <property type="molecule type" value="Genomic_DNA"/>
</dbReference>
<feature type="signal peptide" evidence="4">
    <location>
        <begin position="1"/>
        <end position="22"/>
    </location>
</feature>
<reference evidence="7 8" key="2">
    <citation type="submission" date="2016-03" db="EMBL/GenBank/DDBJ databases">
        <title>New uncultured bacterium of the family Gallionellaceae from acid mine drainage: description and reconstruction of genome based on metagenomic analysis of microbial community.</title>
        <authorList>
            <person name="Kadnikov V."/>
            <person name="Ivasenko D."/>
            <person name="Beletsky A."/>
            <person name="Mardanov A."/>
            <person name="Danilova E."/>
            <person name="Pimenov N."/>
            <person name="Karnachuk O."/>
            <person name="Ravin N."/>
        </authorList>
    </citation>
    <scope>NUCLEOTIDE SEQUENCE [LARGE SCALE GENOMIC DNA]</scope>
    <source>
        <strain evidence="7">ShG14-8</strain>
    </source>
</reference>